<protein>
    <submittedName>
        <fullName evidence="2">Uncharacterized protein</fullName>
    </submittedName>
</protein>
<feature type="compositionally biased region" description="Low complexity" evidence="1">
    <location>
        <begin position="368"/>
        <end position="403"/>
    </location>
</feature>
<feature type="region of interest" description="Disordered" evidence="1">
    <location>
        <begin position="465"/>
        <end position="505"/>
    </location>
</feature>
<evidence type="ECO:0000313" key="2">
    <source>
        <dbReference type="EMBL" id="CEM16911.1"/>
    </source>
</evidence>
<feature type="compositionally biased region" description="Low complexity" evidence="1">
    <location>
        <begin position="338"/>
        <end position="347"/>
    </location>
</feature>
<feature type="compositionally biased region" description="Polar residues" evidence="1">
    <location>
        <begin position="210"/>
        <end position="219"/>
    </location>
</feature>
<feature type="region of interest" description="Disordered" evidence="1">
    <location>
        <begin position="158"/>
        <end position="177"/>
    </location>
</feature>
<dbReference type="VEuPathDB" id="CryptoDB:Cvel_3645"/>
<reference evidence="2" key="1">
    <citation type="submission" date="2014-11" db="EMBL/GenBank/DDBJ databases">
        <authorList>
            <person name="Otto D Thomas"/>
            <person name="Naeem Raeece"/>
        </authorList>
    </citation>
    <scope>NUCLEOTIDE SEQUENCE</scope>
</reference>
<feature type="compositionally biased region" description="Low complexity" evidence="1">
    <location>
        <begin position="466"/>
        <end position="480"/>
    </location>
</feature>
<accession>A0A0G4FRL8</accession>
<proteinExistence type="predicted"/>
<name>A0A0G4FRL8_9ALVE</name>
<feature type="region of interest" description="Disordered" evidence="1">
    <location>
        <begin position="1"/>
        <end position="43"/>
    </location>
</feature>
<sequence>MHVYNCRTPGGSSRNWLEPLVEEEAGARQTGGGSPTGDPLSDMFLANKEAAEAAMASLVGAHQQQPESPTLVRPPRPAPVPLRSPLYYSKDLELTALAQSPRRKQSPLHSPISRQRLLHHGASFTSLSPSHSAGTLRPVPSLPLLPLPQAVQTEIKYHPNIPHSTPPSPPRIGTNAPQAFVPSVFPFRHTAEHSFPCAFPHPHSAPASARNHQQHSCGYSPQTSPSSPTAPPLHRTTEIWVHKSLRFKKHDLILSFLRENPDTEITSVFATNDLTTIPTRGITLPQRDKTVISSRPPLTPPAGLSSFYPPPRVVPVPLQTPTQHTAAPISFRPPPPSSLATSPSRLLLHTEEPSPPPVQTPPFGLPSRGPAPARTPGTTPHTHTTTYSQAPRPLRSPSSTLPRYLGPVISRGIVRGPPASSGVPKAPFVRPASVSVRGSPHSTLISAAQPPYRLAPRFTPVLASRVKSGPTPSGSSSGVHPPVPFWGTGSTRATGNSGGSWDLQRNRRFLGSAQSLPSLNLQAPVHSSIEE</sequence>
<feature type="compositionally biased region" description="Pro residues" evidence="1">
    <location>
        <begin position="353"/>
        <end position="364"/>
    </location>
</feature>
<feature type="region of interest" description="Disordered" evidence="1">
    <location>
        <begin position="203"/>
        <end position="232"/>
    </location>
</feature>
<feature type="compositionally biased region" description="Pro residues" evidence="1">
    <location>
        <begin position="72"/>
        <end position="82"/>
    </location>
</feature>
<organism evidence="2">
    <name type="scientific">Chromera velia CCMP2878</name>
    <dbReference type="NCBI Taxonomy" id="1169474"/>
    <lineage>
        <taxon>Eukaryota</taxon>
        <taxon>Sar</taxon>
        <taxon>Alveolata</taxon>
        <taxon>Colpodellida</taxon>
        <taxon>Chromeraceae</taxon>
        <taxon>Chromera</taxon>
    </lineage>
</organism>
<dbReference type="EMBL" id="CDMZ01000562">
    <property type="protein sequence ID" value="CEM16911.1"/>
    <property type="molecule type" value="Genomic_DNA"/>
</dbReference>
<dbReference type="AlphaFoldDB" id="A0A0G4FRL8"/>
<feature type="compositionally biased region" description="Polar residues" evidence="1">
    <location>
        <begin position="512"/>
        <end position="521"/>
    </location>
</feature>
<feature type="region of interest" description="Disordered" evidence="1">
    <location>
        <begin position="324"/>
        <end position="403"/>
    </location>
</feature>
<gene>
    <name evidence="2" type="ORF">Cvel_3645</name>
</gene>
<feature type="region of interest" description="Disordered" evidence="1">
    <location>
        <begin position="58"/>
        <end position="84"/>
    </location>
</feature>
<evidence type="ECO:0000256" key="1">
    <source>
        <dbReference type="SAM" id="MobiDB-lite"/>
    </source>
</evidence>
<feature type="region of interest" description="Disordered" evidence="1">
    <location>
        <begin position="512"/>
        <end position="531"/>
    </location>
</feature>